<accession>A0A809SGJ6</accession>
<dbReference type="InterPro" id="IPR005180">
    <property type="entry name" value="DUF302"/>
</dbReference>
<dbReference type="RefSeq" id="WP_162083966.1">
    <property type="nucleotide sequence ID" value="NZ_AP021881.1"/>
</dbReference>
<evidence type="ECO:0000313" key="3">
    <source>
        <dbReference type="Proteomes" id="UP000463939"/>
    </source>
</evidence>
<evidence type="ECO:0000256" key="1">
    <source>
        <dbReference type="SAM" id="SignalP"/>
    </source>
</evidence>
<proteinExistence type="predicted"/>
<dbReference type="SUPFAM" id="SSF103247">
    <property type="entry name" value="TT1751-like"/>
    <property type="match status" value="1"/>
</dbReference>
<feature type="signal peptide" evidence="1">
    <location>
        <begin position="1"/>
        <end position="18"/>
    </location>
</feature>
<dbReference type="KEGG" id="sniv:SFSGTM_06980"/>
<gene>
    <name evidence="2" type="ORF">SFSGTM_06980</name>
</gene>
<sequence length="158" mass="17656">MKNLILALFLSYSAASMAADTNEFSHIYQTQGDFETVRDSIVSSVEGRGLKINHINHISEMLARTGKDLGASKEVYLNAEQIEFCSATLSRSMMEADPTNIMVCPYSIAVYNLPAQPNMIYVSYRKPPVVKARSSREIFKQVEQLLNDIITEGIDLSK</sequence>
<keyword evidence="1" id="KW-0732">Signal</keyword>
<dbReference type="EMBL" id="AP021881">
    <property type="protein sequence ID" value="BBO99989.1"/>
    <property type="molecule type" value="Genomic_DNA"/>
</dbReference>
<dbReference type="AlphaFoldDB" id="A0A809SGJ6"/>
<name>A0A809SGJ6_9PROT</name>
<organism evidence="2 3">
    <name type="scientific">Sulfuriferula nivalis</name>
    <dbReference type="NCBI Taxonomy" id="2675298"/>
    <lineage>
        <taxon>Bacteria</taxon>
        <taxon>Pseudomonadati</taxon>
        <taxon>Pseudomonadota</taxon>
        <taxon>Betaproteobacteria</taxon>
        <taxon>Nitrosomonadales</taxon>
        <taxon>Sulfuricellaceae</taxon>
        <taxon>Sulfuriferula</taxon>
    </lineage>
</organism>
<evidence type="ECO:0000313" key="2">
    <source>
        <dbReference type="EMBL" id="BBO99989.1"/>
    </source>
</evidence>
<dbReference type="Proteomes" id="UP000463939">
    <property type="component" value="Chromosome"/>
</dbReference>
<feature type="chain" id="PRO_5032981883" description="DUF302 domain-containing protein" evidence="1">
    <location>
        <begin position="19"/>
        <end position="158"/>
    </location>
</feature>
<dbReference type="Gene3D" id="3.30.310.70">
    <property type="entry name" value="TT1751-like domain"/>
    <property type="match status" value="1"/>
</dbReference>
<dbReference type="InterPro" id="IPR035923">
    <property type="entry name" value="TT1751-like_sf"/>
</dbReference>
<keyword evidence="3" id="KW-1185">Reference proteome</keyword>
<evidence type="ECO:0008006" key="4">
    <source>
        <dbReference type="Google" id="ProtNLM"/>
    </source>
</evidence>
<reference evidence="3" key="1">
    <citation type="submission" date="2019-11" db="EMBL/GenBank/DDBJ databases">
        <title>Isolation and characterization of a novel species in the genus Sulfuriferula.</title>
        <authorList>
            <person name="Mochizuki J."/>
            <person name="Kojima H."/>
            <person name="Fukui M."/>
        </authorList>
    </citation>
    <scope>NUCLEOTIDE SEQUENCE [LARGE SCALE GENOMIC DNA]</scope>
    <source>
        <strain evidence="3">SGTM</strain>
    </source>
</reference>
<protein>
    <recommendedName>
        <fullName evidence="4">DUF302 domain-containing protein</fullName>
    </recommendedName>
</protein>
<dbReference type="CDD" id="cd14797">
    <property type="entry name" value="DUF302"/>
    <property type="match status" value="1"/>
</dbReference>